<name>A0A6B2JV46_9RHOB</name>
<evidence type="ECO:0000256" key="3">
    <source>
        <dbReference type="ARBA" id="ARBA00023004"/>
    </source>
</evidence>
<accession>A0A6B2JV46</accession>
<dbReference type="InterPro" id="IPR036909">
    <property type="entry name" value="Cyt_c-like_dom_sf"/>
</dbReference>
<keyword evidence="3" id="KW-0408">Iron</keyword>
<dbReference type="Pfam" id="PF13442">
    <property type="entry name" value="Cytochrome_CBB3"/>
    <property type="match status" value="1"/>
</dbReference>
<dbReference type="AlphaFoldDB" id="A0A6B2JV46"/>
<dbReference type="EMBL" id="JAAGAB010000001">
    <property type="protein sequence ID" value="NDV00054.1"/>
    <property type="molecule type" value="Genomic_DNA"/>
</dbReference>
<feature type="domain" description="Cytochrome c" evidence="4">
    <location>
        <begin position="14"/>
        <end position="70"/>
    </location>
</feature>
<gene>
    <name evidence="5" type="ORF">GZA08_03615</name>
</gene>
<dbReference type="GO" id="GO:0046872">
    <property type="term" value="F:metal ion binding"/>
    <property type="evidence" value="ECO:0007669"/>
    <property type="project" value="UniProtKB-KW"/>
</dbReference>
<organism evidence="5 6">
    <name type="scientific">Pseudoroseicyclus tamaricis</name>
    <dbReference type="NCBI Taxonomy" id="2705421"/>
    <lineage>
        <taxon>Bacteria</taxon>
        <taxon>Pseudomonadati</taxon>
        <taxon>Pseudomonadota</taxon>
        <taxon>Alphaproteobacteria</taxon>
        <taxon>Rhodobacterales</taxon>
        <taxon>Paracoccaceae</taxon>
        <taxon>Pseudoroseicyclus</taxon>
    </lineage>
</organism>
<reference evidence="5 6" key="1">
    <citation type="submission" date="2020-02" db="EMBL/GenBank/DDBJ databases">
        <title>Pseudoroseicyclus tamarix, sp. nov., isolated from offshore sediment of a Tamarix chinensis forest.</title>
        <authorList>
            <person name="Gai Y."/>
        </authorList>
    </citation>
    <scope>NUCLEOTIDE SEQUENCE [LARGE SCALE GENOMIC DNA]</scope>
    <source>
        <strain evidence="5 6">CLL3-39</strain>
    </source>
</reference>
<evidence type="ECO:0000259" key="4">
    <source>
        <dbReference type="Pfam" id="PF13442"/>
    </source>
</evidence>
<protein>
    <submittedName>
        <fullName evidence="5">Cytochrome c</fullName>
    </submittedName>
</protein>
<sequence length="99" mass="10387">MTPFAASTCPPATSCHAIDGSGDVGPSLQDNPLFGQTRDVAETIVNGYSCMPPLGDVLSDDTVAAVMTFIRSNWGSDYPPVTDNAVAAGRCRRGGRWHS</sequence>
<dbReference type="PANTHER" id="PTHR35008">
    <property type="entry name" value="BLL4482 PROTEIN-RELATED"/>
    <property type="match status" value="1"/>
</dbReference>
<dbReference type="PANTHER" id="PTHR35008:SF8">
    <property type="entry name" value="ALCOHOL DEHYDROGENASE CYTOCHROME C SUBUNIT"/>
    <property type="match status" value="1"/>
</dbReference>
<dbReference type="RefSeq" id="WP_163890026.1">
    <property type="nucleotide sequence ID" value="NZ_JAAFYS010000001.1"/>
</dbReference>
<evidence type="ECO:0000313" key="5">
    <source>
        <dbReference type="EMBL" id="NDV00054.1"/>
    </source>
</evidence>
<dbReference type="GO" id="GO:0020037">
    <property type="term" value="F:heme binding"/>
    <property type="evidence" value="ECO:0007669"/>
    <property type="project" value="InterPro"/>
</dbReference>
<keyword evidence="1" id="KW-0349">Heme</keyword>
<evidence type="ECO:0000256" key="2">
    <source>
        <dbReference type="ARBA" id="ARBA00022723"/>
    </source>
</evidence>
<dbReference type="Proteomes" id="UP000474757">
    <property type="component" value="Unassembled WGS sequence"/>
</dbReference>
<comment type="caution">
    <text evidence="5">The sequence shown here is derived from an EMBL/GenBank/DDBJ whole genome shotgun (WGS) entry which is preliminary data.</text>
</comment>
<dbReference type="SUPFAM" id="SSF46626">
    <property type="entry name" value="Cytochrome c"/>
    <property type="match status" value="1"/>
</dbReference>
<dbReference type="InterPro" id="IPR009056">
    <property type="entry name" value="Cyt_c-like_dom"/>
</dbReference>
<dbReference type="InterPro" id="IPR051459">
    <property type="entry name" value="Cytochrome_c-type_DH"/>
</dbReference>
<evidence type="ECO:0000313" key="6">
    <source>
        <dbReference type="Proteomes" id="UP000474757"/>
    </source>
</evidence>
<keyword evidence="6" id="KW-1185">Reference proteome</keyword>
<evidence type="ECO:0000256" key="1">
    <source>
        <dbReference type="ARBA" id="ARBA00022617"/>
    </source>
</evidence>
<dbReference type="GO" id="GO:0009055">
    <property type="term" value="F:electron transfer activity"/>
    <property type="evidence" value="ECO:0007669"/>
    <property type="project" value="InterPro"/>
</dbReference>
<dbReference type="Gene3D" id="1.10.760.10">
    <property type="entry name" value="Cytochrome c-like domain"/>
    <property type="match status" value="1"/>
</dbReference>
<keyword evidence="2" id="KW-0479">Metal-binding</keyword>
<proteinExistence type="predicted"/>